<dbReference type="Pfam" id="PF03352">
    <property type="entry name" value="Adenine_glyco"/>
    <property type="match status" value="1"/>
</dbReference>
<evidence type="ECO:0000256" key="1">
    <source>
        <dbReference type="PIRSR" id="PIRSR605019-1"/>
    </source>
</evidence>
<dbReference type="GO" id="GO:0006284">
    <property type="term" value="P:base-excision repair"/>
    <property type="evidence" value="ECO:0007669"/>
    <property type="project" value="InterPro"/>
</dbReference>
<feature type="binding site" evidence="1">
    <location>
        <position position="28"/>
    </location>
    <ligand>
        <name>Zn(2+)</name>
        <dbReference type="ChEBI" id="CHEBI:29105"/>
    </ligand>
</feature>
<evidence type="ECO:0000313" key="3">
    <source>
        <dbReference type="Proteomes" id="UP000005234"/>
    </source>
</evidence>
<sequence length="196" mass="21932">MNAHPVATPPVLPRCRWAASDPLLQAYHDSEWGRPQHDARALWEKLMLDGFQAGLSWRLILQRRPALRTAFADFDPDILAARHPADIATIMAAPGMIRSPQKIRAVLHNARAWQAMHLAGEDFAKLAWQVVGGHPVAGDAHATTSAVGDELSRRLRRRGFQFVGPRICHAWAQACGLIHAHEPECFLFDLWLRPPD</sequence>
<dbReference type="Proteomes" id="UP000005234">
    <property type="component" value="Chromosome"/>
</dbReference>
<feature type="binding site" evidence="1">
    <location>
        <position position="181"/>
    </location>
    <ligand>
        <name>Zn(2+)</name>
        <dbReference type="ChEBI" id="CHEBI:29105"/>
    </ligand>
</feature>
<dbReference type="InterPro" id="IPR052891">
    <property type="entry name" value="DNA-3mA_glycosylase"/>
</dbReference>
<dbReference type="KEGG" id="fau:Fraau_1071"/>
<dbReference type="Gene3D" id="1.10.340.30">
    <property type="entry name" value="Hypothetical protein, domain 2"/>
    <property type="match status" value="1"/>
</dbReference>
<dbReference type="OrthoDB" id="9807664at2"/>
<keyword evidence="3" id="KW-1185">Reference proteome</keyword>
<feature type="binding site" evidence="1">
    <location>
        <position position="15"/>
    </location>
    <ligand>
        <name>Zn(2+)</name>
        <dbReference type="ChEBI" id="CHEBI:29105"/>
    </ligand>
</feature>
<dbReference type="GO" id="GO:0008725">
    <property type="term" value="F:DNA-3-methyladenine glycosylase activity"/>
    <property type="evidence" value="ECO:0007669"/>
    <property type="project" value="InterPro"/>
</dbReference>
<dbReference type="GO" id="GO:0046872">
    <property type="term" value="F:metal ion binding"/>
    <property type="evidence" value="ECO:0007669"/>
    <property type="project" value="UniProtKB-KW"/>
</dbReference>
<keyword evidence="1" id="KW-0862">Zinc</keyword>
<feature type="binding site" evidence="1">
    <location>
        <position position="185"/>
    </location>
    <ligand>
        <name>Zn(2+)</name>
        <dbReference type="ChEBI" id="CHEBI:29105"/>
    </ligand>
</feature>
<reference evidence="2" key="1">
    <citation type="submission" date="2012-02" db="EMBL/GenBank/DDBJ databases">
        <title>The complete genome of Frateuria aurantia DSM 6220.</title>
        <authorList>
            <consortium name="US DOE Joint Genome Institute (JGI-PGF)"/>
            <person name="Lucas S."/>
            <person name="Copeland A."/>
            <person name="Lapidus A."/>
            <person name="Glavina del Rio T."/>
            <person name="Dalin E."/>
            <person name="Tice H."/>
            <person name="Bruce D."/>
            <person name="Goodwin L."/>
            <person name="Pitluck S."/>
            <person name="Peters L."/>
            <person name="Ovchinnikova G."/>
            <person name="Teshima H."/>
            <person name="Kyrpides N."/>
            <person name="Mavromatis K."/>
            <person name="Ivanova N."/>
            <person name="Brettin T."/>
            <person name="Detter J.C."/>
            <person name="Han C."/>
            <person name="Larimer F."/>
            <person name="Land M."/>
            <person name="Hauser L."/>
            <person name="Markowitz V."/>
            <person name="Cheng J.-F."/>
            <person name="Hugenholtz P."/>
            <person name="Woyke T."/>
            <person name="Wu D."/>
            <person name="Brambilla E."/>
            <person name="Klenk H.-P."/>
            <person name="Eisen J.A."/>
        </authorList>
    </citation>
    <scope>NUCLEOTIDE SEQUENCE</scope>
    <source>
        <strain evidence="2">DSM 6220</strain>
    </source>
</reference>
<dbReference type="PANTHER" id="PTHR30037">
    <property type="entry name" value="DNA-3-METHYLADENINE GLYCOSYLASE 1"/>
    <property type="match status" value="1"/>
</dbReference>
<name>H8L396_FRAAD</name>
<dbReference type="EMBL" id="CP003350">
    <property type="protein sequence ID" value="AFC85532.1"/>
    <property type="molecule type" value="Genomic_DNA"/>
</dbReference>
<dbReference type="HOGENOM" id="CLU_083758_1_0_6"/>
<evidence type="ECO:0000313" key="2">
    <source>
        <dbReference type="EMBL" id="AFC85532.1"/>
    </source>
</evidence>
<protein>
    <submittedName>
        <fullName evidence="2">3-methyladenine DNA glycosylase</fullName>
    </submittedName>
</protein>
<organism evidence="2 3">
    <name type="scientific">Frateuria aurantia (strain ATCC 33424 / DSM 6220 / KCTC 2777 / LMG 1558 / NBRC 3245 / NCIMB 13370)</name>
    <name type="common">Acetobacter aurantius</name>
    <dbReference type="NCBI Taxonomy" id="767434"/>
    <lineage>
        <taxon>Bacteria</taxon>
        <taxon>Pseudomonadati</taxon>
        <taxon>Pseudomonadota</taxon>
        <taxon>Gammaproteobacteria</taxon>
        <taxon>Lysobacterales</taxon>
        <taxon>Rhodanobacteraceae</taxon>
        <taxon>Frateuria</taxon>
    </lineage>
</organism>
<dbReference type="InterPro" id="IPR005019">
    <property type="entry name" value="Adenine_glyco"/>
</dbReference>
<dbReference type="eggNOG" id="COG2818">
    <property type="taxonomic scope" value="Bacteria"/>
</dbReference>
<gene>
    <name evidence="2" type="ordered locus">Fraau_1071</name>
</gene>
<dbReference type="RefSeq" id="WP_014402538.1">
    <property type="nucleotide sequence ID" value="NC_017033.1"/>
</dbReference>
<keyword evidence="1" id="KW-0479">Metal-binding</keyword>
<dbReference type="AlphaFoldDB" id="H8L396"/>
<proteinExistence type="predicted"/>
<dbReference type="STRING" id="767434.Fraau_1071"/>
<accession>H8L396</accession>
<dbReference type="InterPro" id="IPR011257">
    <property type="entry name" value="DNA_glycosylase"/>
</dbReference>
<dbReference type="PANTHER" id="PTHR30037:SF4">
    <property type="entry name" value="DNA-3-METHYLADENINE GLYCOSYLASE I"/>
    <property type="match status" value="1"/>
</dbReference>
<dbReference type="SUPFAM" id="SSF48150">
    <property type="entry name" value="DNA-glycosylase"/>
    <property type="match status" value="1"/>
</dbReference>